<feature type="region of interest" description="Disordered" evidence="1">
    <location>
        <begin position="1"/>
        <end position="28"/>
    </location>
</feature>
<gene>
    <name evidence="4" type="ORF">GCM10025862_05890</name>
</gene>
<evidence type="ECO:0000256" key="1">
    <source>
        <dbReference type="SAM" id="MobiDB-lite"/>
    </source>
</evidence>
<dbReference type="InterPro" id="IPR028971">
    <property type="entry name" value="NAD-GDH_cat"/>
</dbReference>
<dbReference type="Pfam" id="PF05088">
    <property type="entry name" value="Bac_GDH_CD"/>
    <property type="match status" value="1"/>
</dbReference>
<feature type="domain" description="NAD-specific glutamate dehydrogenase C-terminal" evidence="3">
    <location>
        <begin position="221"/>
        <end position="558"/>
    </location>
</feature>
<feature type="domain" description="NAD-glutamate dehydrogenase catalytic" evidence="2">
    <location>
        <begin position="30"/>
        <end position="175"/>
    </location>
</feature>
<dbReference type="EMBL" id="BSUJ01000001">
    <property type="protein sequence ID" value="GMA18568.1"/>
    <property type="molecule type" value="Genomic_DNA"/>
</dbReference>
<dbReference type="Proteomes" id="UP001157109">
    <property type="component" value="Unassembled WGS sequence"/>
</dbReference>
<organism evidence="4 5">
    <name type="scientific">Arsenicicoccus piscis</name>
    <dbReference type="NCBI Taxonomy" id="673954"/>
    <lineage>
        <taxon>Bacteria</taxon>
        <taxon>Bacillati</taxon>
        <taxon>Actinomycetota</taxon>
        <taxon>Actinomycetes</taxon>
        <taxon>Micrococcales</taxon>
        <taxon>Intrasporangiaceae</taxon>
        <taxon>Arsenicicoccus</taxon>
    </lineage>
</organism>
<dbReference type="PANTHER" id="PTHR43403">
    <property type="entry name" value="NAD-SPECIFIC GLUTAMATE DEHYDROGENASE"/>
    <property type="match status" value="1"/>
</dbReference>
<protein>
    <recommendedName>
        <fullName evidence="6">Glutamate dehydrogenase</fullName>
    </recommendedName>
</protein>
<dbReference type="InterPro" id="IPR007780">
    <property type="entry name" value="NAD_Glu_DH_bac"/>
</dbReference>
<reference evidence="5" key="1">
    <citation type="journal article" date="2019" name="Int. J. Syst. Evol. Microbiol.">
        <title>The Global Catalogue of Microorganisms (GCM) 10K type strain sequencing project: providing services to taxonomists for standard genome sequencing and annotation.</title>
        <authorList>
            <consortium name="The Broad Institute Genomics Platform"/>
            <consortium name="The Broad Institute Genome Sequencing Center for Infectious Disease"/>
            <person name="Wu L."/>
            <person name="Ma J."/>
        </authorList>
    </citation>
    <scope>NUCLEOTIDE SEQUENCE [LARGE SCALE GENOMIC DNA]</scope>
    <source>
        <strain evidence="5">NBRC 105830</strain>
    </source>
</reference>
<name>A0ABQ6HJC9_9MICO</name>
<evidence type="ECO:0000259" key="2">
    <source>
        <dbReference type="Pfam" id="PF05088"/>
    </source>
</evidence>
<evidence type="ECO:0000313" key="4">
    <source>
        <dbReference type="EMBL" id="GMA18568.1"/>
    </source>
</evidence>
<accession>A0ABQ6HJC9</accession>
<dbReference type="PANTHER" id="PTHR43403:SF1">
    <property type="entry name" value="NAD-SPECIFIC GLUTAMATE DEHYDROGENASE"/>
    <property type="match status" value="1"/>
</dbReference>
<evidence type="ECO:0000259" key="3">
    <source>
        <dbReference type="Pfam" id="PF21074"/>
    </source>
</evidence>
<evidence type="ECO:0008006" key="6">
    <source>
        <dbReference type="Google" id="ProtNLM"/>
    </source>
</evidence>
<dbReference type="InterPro" id="IPR048381">
    <property type="entry name" value="GDH_C"/>
</dbReference>
<proteinExistence type="predicted"/>
<dbReference type="Pfam" id="PF21074">
    <property type="entry name" value="GDH_C"/>
    <property type="match status" value="1"/>
</dbReference>
<comment type="caution">
    <text evidence="4">The sequence shown here is derived from an EMBL/GenBank/DDBJ whole genome shotgun (WGS) entry which is preliminary data.</text>
</comment>
<keyword evidence="5" id="KW-1185">Reference proteome</keyword>
<evidence type="ECO:0000313" key="5">
    <source>
        <dbReference type="Proteomes" id="UP001157109"/>
    </source>
</evidence>
<dbReference type="InterPro" id="IPR036291">
    <property type="entry name" value="NAD(P)-bd_dom_sf"/>
</dbReference>
<sequence>MALGLREEGADTDSDSGSGSDSDSEGAPLELTPAELMRAILLAPVDLLWNGGIGTYVKARGESNGDVGDRANDAIRVNGADLRVKVVGEGGNLGATQLGRIEAALAGVQINTDAIDNSAGVDTSDHEVNLKILLTEQTRAGNLTLKQRNTLLASMTDEIGAMVLRDNYEQNVLLGNARAQELTMAPVHQRLMHRLEERGELSRELEFLPSDADLQARAADGKGLTSPEFAVLVAYAKLAIKADLTESDLVEQPFFEKVLRHYFPQAIQDRFDDEIGEHPLRTAIIVNAIANSMVNRGGISFAFRTSEESGATTAQIARAYVIAREIFDQAAFVDQVEALDNIVATGVQTQMYLEFRRLMDRATRWFLQSRPLHSDIESEVERFTEAVRRFTSVVPDLLGGAEQTRLEGEVERLKDEGVPLDLARRVASLLDCFSLLDIVEIAHATGRDVDLVAATYFLLSERFEVDALLTRVSRLPREDRWDALARGSLRDDLYTLLASLTTAVLEASPEATDATEGVDAWASANADGLGRARTALKDIDAVEGAGIAPLSVALRTLRGVIRSGSAH</sequence>
<dbReference type="SUPFAM" id="SSF51735">
    <property type="entry name" value="NAD(P)-binding Rossmann-fold domains"/>
    <property type="match status" value="1"/>
</dbReference>